<dbReference type="AlphaFoldDB" id="A0A976FYS9"/>
<dbReference type="Proteomes" id="UP000254259">
    <property type="component" value="Plasmid CBM2636_mp"/>
</dbReference>
<dbReference type="RefSeq" id="WP_115712856.1">
    <property type="nucleotide sequence ID" value="NZ_LT976876.1"/>
</dbReference>
<dbReference type="GO" id="GO:0043565">
    <property type="term" value="F:sequence-specific DNA binding"/>
    <property type="evidence" value="ECO:0007669"/>
    <property type="project" value="InterPro"/>
</dbReference>
<sequence>MHTVAVIAFEGISPFHLSVPCIVFGDDLDRLGVPRYRLLICGETPGLIATMSGFRIEVEHDLSVLEQADTVIMPAWRDPGERAPQALLDALRAASARGARIAGLCLGTFVVAEAGLLDGRTAATHWAWADDFAQRYPRVRLDRDSLYIDDGAILTSAGTAAALDCCLHLVRRDHGAEVANRVARRMVVAPHRHGGQAQYIEHPLPQADGADRLSLTLDWAIAHLAEPLTLDTLAEKAGMSRRNFTRRFKEKTGTTVTQWLLNHRLTAARRLLETTDKGVDLVAELVGFGSAVSLRQHFTQALAVSPSAYRKQFGTALPRQRAG</sequence>
<organism evidence="3 4">
    <name type="scientific">Cupriavidus taiwanensis</name>
    <dbReference type="NCBI Taxonomy" id="164546"/>
    <lineage>
        <taxon>Bacteria</taxon>
        <taxon>Pseudomonadati</taxon>
        <taxon>Pseudomonadota</taxon>
        <taxon>Betaproteobacteria</taxon>
        <taxon>Burkholderiales</taxon>
        <taxon>Burkholderiaceae</taxon>
        <taxon>Cupriavidus</taxon>
    </lineage>
</organism>
<dbReference type="EMBL" id="LT984814">
    <property type="protein sequence ID" value="SPD67288.1"/>
    <property type="molecule type" value="Genomic_DNA"/>
</dbReference>
<evidence type="ECO:0000313" key="3">
    <source>
        <dbReference type="EMBL" id="SPD67288.1"/>
    </source>
</evidence>
<dbReference type="SUPFAM" id="SSF46689">
    <property type="entry name" value="Homeodomain-like"/>
    <property type="match status" value="2"/>
</dbReference>
<dbReference type="SUPFAM" id="SSF52317">
    <property type="entry name" value="Class I glutamine amidotransferase-like"/>
    <property type="match status" value="1"/>
</dbReference>
<dbReference type="InterPro" id="IPR018060">
    <property type="entry name" value="HTH_AraC"/>
</dbReference>
<reference evidence="3 4" key="1">
    <citation type="submission" date="2018-01" db="EMBL/GenBank/DDBJ databases">
        <authorList>
            <person name="Clerissi C."/>
        </authorList>
    </citation>
    <scope>NUCLEOTIDE SEQUENCE [LARGE SCALE GENOMIC DNA]</scope>
    <source>
        <strain evidence="3">Cupriavidus taiwanensis SWF 66322</strain>
        <plasmid evidence="4">cbm2636_mp</plasmid>
    </source>
</reference>
<dbReference type="Gene3D" id="3.40.50.880">
    <property type="match status" value="1"/>
</dbReference>
<dbReference type="InterPro" id="IPR029062">
    <property type="entry name" value="Class_I_gatase-like"/>
</dbReference>
<keyword evidence="3" id="KW-0614">Plasmid</keyword>
<evidence type="ECO:0000313" key="4">
    <source>
        <dbReference type="Proteomes" id="UP000254259"/>
    </source>
</evidence>
<dbReference type="Pfam" id="PF12833">
    <property type="entry name" value="HTH_18"/>
    <property type="match status" value="1"/>
</dbReference>
<dbReference type="Pfam" id="PF01965">
    <property type="entry name" value="DJ-1_PfpI"/>
    <property type="match status" value="1"/>
</dbReference>
<dbReference type="CDD" id="cd03137">
    <property type="entry name" value="GATase1_AraC_1"/>
    <property type="match status" value="1"/>
</dbReference>
<dbReference type="Gene3D" id="1.10.10.60">
    <property type="entry name" value="Homeodomain-like"/>
    <property type="match status" value="1"/>
</dbReference>
<keyword evidence="1" id="KW-0805">Transcription regulation</keyword>
<evidence type="ECO:0000256" key="2">
    <source>
        <dbReference type="ARBA" id="ARBA00023163"/>
    </source>
</evidence>
<evidence type="ECO:0000256" key="1">
    <source>
        <dbReference type="ARBA" id="ARBA00023015"/>
    </source>
</evidence>
<name>A0A976FYS9_9BURK</name>
<keyword evidence="2" id="KW-0804">Transcription</keyword>
<gene>
    <name evidence="3" type="ORF">CBM2636_MP20138</name>
</gene>
<dbReference type="PANTHER" id="PTHR43130">
    <property type="entry name" value="ARAC-FAMILY TRANSCRIPTIONAL REGULATOR"/>
    <property type="match status" value="1"/>
</dbReference>
<dbReference type="InterPro" id="IPR002818">
    <property type="entry name" value="DJ-1/PfpI"/>
</dbReference>
<geneLocation type="plasmid" evidence="4">
    <name>cbm2636_mp</name>
</geneLocation>
<dbReference type="PANTHER" id="PTHR43130:SF3">
    <property type="entry name" value="HTH-TYPE TRANSCRIPTIONAL REGULATOR RV1931C"/>
    <property type="match status" value="1"/>
</dbReference>
<dbReference type="InterPro" id="IPR052158">
    <property type="entry name" value="INH-QAR"/>
</dbReference>
<accession>A0A976FYS9</accession>
<proteinExistence type="predicted"/>
<dbReference type="GO" id="GO:0003700">
    <property type="term" value="F:DNA-binding transcription factor activity"/>
    <property type="evidence" value="ECO:0007669"/>
    <property type="project" value="InterPro"/>
</dbReference>
<dbReference type="PROSITE" id="PS01124">
    <property type="entry name" value="HTH_ARAC_FAMILY_2"/>
    <property type="match status" value="1"/>
</dbReference>
<dbReference type="InterPro" id="IPR009057">
    <property type="entry name" value="Homeodomain-like_sf"/>
</dbReference>
<dbReference type="SMART" id="SM00342">
    <property type="entry name" value="HTH_ARAC"/>
    <property type="match status" value="1"/>
</dbReference>
<protein>
    <submittedName>
        <fullName evidence="3">Transcriptional regulator, AraC family with amidase-like domain</fullName>
    </submittedName>
</protein>